<evidence type="ECO:0000256" key="13">
    <source>
        <dbReference type="ARBA" id="ARBA00077165"/>
    </source>
</evidence>
<comment type="catalytic activity">
    <reaction evidence="5 15">
        <text>L-phenylalanyl-tRNA(Phe) + an N-terminal L-alpha-aminoacyl-[protein] = an N-terminal L-phenylalanyl-L-alpha-aminoacyl-[protein] + tRNA(Phe)</text>
        <dbReference type="Rhea" id="RHEA:43632"/>
        <dbReference type="Rhea" id="RHEA-COMP:9668"/>
        <dbReference type="Rhea" id="RHEA-COMP:9699"/>
        <dbReference type="Rhea" id="RHEA-COMP:10636"/>
        <dbReference type="Rhea" id="RHEA-COMP:10637"/>
        <dbReference type="ChEBI" id="CHEBI:78442"/>
        <dbReference type="ChEBI" id="CHEBI:78531"/>
        <dbReference type="ChEBI" id="CHEBI:78597"/>
        <dbReference type="ChEBI" id="CHEBI:83561"/>
        <dbReference type="EC" id="2.3.2.6"/>
    </reaction>
</comment>
<dbReference type="EMBL" id="JAKILB010000019">
    <property type="protein sequence ID" value="MCL1140820.1"/>
    <property type="molecule type" value="Genomic_DNA"/>
</dbReference>
<organism evidence="16 17">
    <name type="scientific">Shewanella pneumatophori</name>
    <dbReference type="NCBI Taxonomy" id="314092"/>
    <lineage>
        <taxon>Bacteria</taxon>
        <taxon>Pseudomonadati</taxon>
        <taxon>Pseudomonadota</taxon>
        <taxon>Gammaproteobacteria</taxon>
        <taxon>Alteromonadales</taxon>
        <taxon>Shewanellaceae</taxon>
        <taxon>Shewanella</taxon>
    </lineage>
</organism>
<dbReference type="InterPro" id="IPR004616">
    <property type="entry name" value="Leu/Phe-tRNA_Trfase"/>
</dbReference>
<comment type="similarity">
    <text evidence="9 15">Belongs to the L/F-transferase family.</text>
</comment>
<dbReference type="GO" id="GO:0005737">
    <property type="term" value="C:cytoplasm"/>
    <property type="evidence" value="ECO:0007669"/>
    <property type="project" value="UniProtKB-SubCell"/>
</dbReference>
<evidence type="ECO:0000256" key="12">
    <source>
        <dbReference type="ARBA" id="ARBA00077136"/>
    </source>
</evidence>
<evidence type="ECO:0000313" key="16">
    <source>
        <dbReference type="EMBL" id="MCL1140820.1"/>
    </source>
</evidence>
<evidence type="ECO:0000256" key="10">
    <source>
        <dbReference type="ARBA" id="ARBA00066767"/>
    </source>
</evidence>
<reference evidence="16" key="1">
    <citation type="submission" date="2022-01" db="EMBL/GenBank/DDBJ databases">
        <title>Whole genome-based taxonomy of the Shewanellaceae.</title>
        <authorList>
            <person name="Martin-Rodriguez A.J."/>
        </authorList>
    </citation>
    <scope>NUCLEOTIDE SEQUENCE</scope>
    <source>
        <strain evidence="16">KCTC 23973</strain>
    </source>
</reference>
<dbReference type="InterPro" id="IPR016181">
    <property type="entry name" value="Acyl_CoA_acyltransferase"/>
</dbReference>
<comment type="subcellular location">
    <subcellularLocation>
        <location evidence="1 15">Cytoplasm</location>
    </subcellularLocation>
</comment>
<keyword evidence="4 15" id="KW-0012">Acyltransferase</keyword>
<evidence type="ECO:0000256" key="4">
    <source>
        <dbReference type="ARBA" id="ARBA00023315"/>
    </source>
</evidence>
<evidence type="ECO:0000256" key="3">
    <source>
        <dbReference type="ARBA" id="ARBA00022679"/>
    </source>
</evidence>
<evidence type="ECO:0000313" key="17">
    <source>
        <dbReference type="Proteomes" id="UP001139293"/>
    </source>
</evidence>
<comment type="catalytic activity">
    <reaction evidence="6 15">
        <text>N-terminal L-arginyl-[protein] + L-leucyl-tRNA(Leu) = N-terminal L-leucyl-L-arginyl-[protein] + tRNA(Leu) + H(+)</text>
        <dbReference type="Rhea" id="RHEA:50416"/>
        <dbReference type="Rhea" id="RHEA-COMP:9613"/>
        <dbReference type="Rhea" id="RHEA-COMP:9622"/>
        <dbReference type="Rhea" id="RHEA-COMP:12672"/>
        <dbReference type="Rhea" id="RHEA-COMP:12673"/>
        <dbReference type="ChEBI" id="CHEBI:15378"/>
        <dbReference type="ChEBI" id="CHEBI:64719"/>
        <dbReference type="ChEBI" id="CHEBI:78442"/>
        <dbReference type="ChEBI" id="CHEBI:78494"/>
        <dbReference type="ChEBI" id="CHEBI:133044"/>
        <dbReference type="EC" id="2.3.2.6"/>
    </reaction>
</comment>
<accession>A0A9X1ZJ79</accession>
<dbReference type="InterPro" id="IPR042221">
    <property type="entry name" value="Leu/Phe-tRNA_Trfase_N"/>
</dbReference>
<comment type="catalytic activity">
    <reaction evidence="7 15">
        <text>N-terminal L-lysyl-[protein] + L-leucyl-tRNA(Leu) = N-terminal L-leucyl-L-lysyl-[protein] + tRNA(Leu) + H(+)</text>
        <dbReference type="Rhea" id="RHEA:12340"/>
        <dbReference type="Rhea" id="RHEA-COMP:9613"/>
        <dbReference type="Rhea" id="RHEA-COMP:9622"/>
        <dbReference type="Rhea" id="RHEA-COMP:12670"/>
        <dbReference type="Rhea" id="RHEA-COMP:12671"/>
        <dbReference type="ChEBI" id="CHEBI:15378"/>
        <dbReference type="ChEBI" id="CHEBI:65249"/>
        <dbReference type="ChEBI" id="CHEBI:78442"/>
        <dbReference type="ChEBI" id="CHEBI:78494"/>
        <dbReference type="ChEBI" id="CHEBI:133043"/>
        <dbReference type="EC" id="2.3.2.6"/>
    </reaction>
</comment>
<dbReference type="Pfam" id="PF03588">
    <property type="entry name" value="Leu_Phe_trans"/>
    <property type="match status" value="1"/>
</dbReference>
<evidence type="ECO:0000256" key="14">
    <source>
        <dbReference type="ARBA" id="ARBA00083640"/>
    </source>
</evidence>
<gene>
    <name evidence="15 16" type="primary">aat</name>
    <name evidence="16" type="ORF">L2740_19970</name>
</gene>
<dbReference type="NCBIfam" id="TIGR00667">
    <property type="entry name" value="aat"/>
    <property type="match status" value="1"/>
</dbReference>
<sequence>MNSLSYLNHDQQGFPPPEQALSDPNGLLAVGGDLKPDRLLNAYYNGIFPWFNLDDPILWWSPDPRAVFVPGNMKISRSLVKYLKKQDWTYTINHQFKSVMAGCAAPRAKQDGTWISDEIQQAYYALHQQGRAHSLEVWQGSELIGGLYGIAIGQVFCGESMFHRTTNASKAAMIVLQQHLQHCGFRLIDAQVVNPHLDSLGAKSIKRDDFLRLLTHLRDGAVNPDSWCKSEVFIEL</sequence>
<dbReference type="PANTHER" id="PTHR30098:SF2">
    <property type="entry name" value="LEUCYL_PHENYLALANYL-TRNA--PROTEIN TRANSFERASE"/>
    <property type="match status" value="1"/>
</dbReference>
<evidence type="ECO:0000256" key="6">
    <source>
        <dbReference type="ARBA" id="ARBA00050652"/>
    </source>
</evidence>
<evidence type="ECO:0000256" key="15">
    <source>
        <dbReference type="HAMAP-Rule" id="MF_00688"/>
    </source>
</evidence>
<dbReference type="Gene3D" id="3.40.630.70">
    <property type="entry name" value="Leucyl/phenylalanyl-tRNA-protein transferase, C-terminal domain"/>
    <property type="match status" value="1"/>
</dbReference>
<keyword evidence="17" id="KW-1185">Reference proteome</keyword>
<evidence type="ECO:0000256" key="11">
    <source>
        <dbReference type="ARBA" id="ARBA00074372"/>
    </source>
</evidence>
<dbReference type="PANTHER" id="PTHR30098">
    <property type="entry name" value="LEUCYL/PHENYLALANYL-TRNA--PROTEIN TRANSFERASE"/>
    <property type="match status" value="1"/>
</dbReference>
<evidence type="ECO:0000256" key="9">
    <source>
        <dbReference type="ARBA" id="ARBA00061535"/>
    </source>
</evidence>
<protein>
    <recommendedName>
        <fullName evidence="11 15">Leucyl/phenylalanyl-tRNA--protein transferase</fullName>
        <ecNumber evidence="10 15">2.3.2.6</ecNumber>
    </recommendedName>
    <alternativeName>
        <fullName evidence="12 15">L/F-transferase</fullName>
    </alternativeName>
    <alternativeName>
        <fullName evidence="13 15">Leucyltransferase</fullName>
    </alternativeName>
    <alternativeName>
        <fullName evidence="14 15">Phenyalanyltransferase</fullName>
    </alternativeName>
</protein>
<comment type="caution">
    <text evidence="16">The sequence shown here is derived from an EMBL/GenBank/DDBJ whole genome shotgun (WGS) entry which is preliminary data.</text>
</comment>
<evidence type="ECO:0000256" key="1">
    <source>
        <dbReference type="ARBA" id="ARBA00004496"/>
    </source>
</evidence>
<dbReference type="EC" id="2.3.2.6" evidence="10 15"/>
<dbReference type="GO" id="GO:0008914">
    <property type="term" value="F:leucyl-tRNA--protein transferase activity"/>
    <property type="evidence" value="ECO:0007669"/>
    <property type="project" value="UniProtKB-UniRule"/>
</dbReference>
<name>A0A9X1ZJ79_9GAMM</name>
<dbReference type="SUPFAM" id="SSF55729">
    <property type="entry name" value="Acyl-CoA N-acyltransferases (Nat)"/>
    <property type="match status" value="1"/>
</dbReference>
<proteinExistence type="inferred from homology"/>
<dbReference type="FunFam" id="3.40.630.70:FF:000001">
    <property type="entry name" value="Leucyl/phenylalanyl-tRNA--protein transferase"/>
    <property type="match status" value="1"/>
</dbReference>
<evidence type="ECO:0000256" key="7">
    <source>
        <dbReference type="ARBA" id="ARBA00051538"/>
    </source>
</evidence>
<evidence type="ECO:0000256" key="2">
    <source>
        <dbReference type="ARBA" id="ARBA00022490"/>
    </source>
</evidence>
<keyword evidence="2 15" id="KW-0963">Cytoplasm</keyword>
<dbReference type="Gene3D" id="3.30.70.3550">
    <property type="entry name" value="Leucyl/phenylalanyl-tRNA-protein transferase, N-terminal domain"/>
    <property type="match status" value="1"/>
</dbReference>
<dbReference type="AlphaFoldDB" id="A0A9X1ZJ79"/>
<dbReference type="HAMAP" id="MF_00688">
    <property type="entry name" value="Leu_Phe_trans"/>
    <property type="match status" value="1"/>
</dbReference>
<keyword evidence="3 15" id="KW-0808">Transferase</keyword>
<dbReference type="GO" id="GO:0030163">
    <property type="term" value="P:protein catabolic process"/>
    <property type="evidence" value="ECO:0007669"/>
    <property type="project" value="UniProtKB-UniRule"/>
</dbReference>
<evidence type="ECO:0000256" key="8">
    <source>
        <dbReference type="ARBA" id="ARBA00054043"/>
    </source>
</evidence>
<dbReference type="InterPro" id="IPR042203">
    <property type="entry name" value="Leu/Phe-tRNA_Trfase_C"/>
</dbReference>
<dbReference type="RefSeq" id="WP_248951785.1">
    <property type="nucleotide sequence ID" value="NZ_JAKILB010000019.1"/>
</dbReference>
<evidence type="ECO:0000256" key="5">
    <source>
        <dbReference type="ARBA" id="ARBA00050607"/>
    </source>
</evidence>
<comment type="function">
    <text evidence="8 15">Functions in the N-end rule pathway of protein degradation where it conjugates Leu, Phe and, less efficiently, Met from aminoacyl-tRNAs to the N-termini of proteins containing an N-terminal arginine or lysine.</text>
</comment>
<dbReference type="Proteomes" id="UP001139293">
    <property type="component" value="Unassembled WGS sequence"/>
</dbReference>
<dbReference type="FunFam" id="3.30.70.3550:FF:000001">
    <property type="entry name" value="Leucyl/phenylalanyl-tRNA--protein transferase"/>
    <property type="match status" value="1"/>
</dbReference>